<dbReference type="eggNOG" id="ENOG50340CA">
    <property type="taxonomic scope" value="Bacteria"/>
</dbReference>
<dbReference type="AlphaFoldDB" id="D2NPD6"/>
<reference evidence="2 3" key="3">
    <citation type="journal article" date="2010" name="Sequencing">
        <title>Complete Genome Sequence of Rothia mucilaginosa DY-18: A Clinical Isolate with Dense Meshwork-Like Structures from a Persistent Apical Periodontitis Lesion.</title>
        <authorList>
            <person name="Yamane K."/>
            <person name="Nambu T."/>
            <person name="Yamanaka T."/>
            <person name="Mashimo C."/>
            <person name="Sugimori C."/>
            <person name="Leung K.-P."/>
            <person name="Fukushima H."/>
        </authorList>
    </citation>
    <scope>NUCLEOTIDE SEQUENCE [LARGE SCALE GENOMIC DNA]</scope>
    <source>
        <strain evidence="2 3">DY-18</strain>
    </source>
</reference>
<accession>D2NPD6</accession>
<dbReference type="EMBL" id="AP011540">
    <property type="protein sequence ID" value="BAI65504.1"/>
    <property type="molecule type" value="Genomic_DNA"/>
</dbReference>
<dbReference type="KEGG" id="rmu:RMDY18_16720"/>
<dbReference type="HOGENOM" id="CLU_589094_0_0_11"/>
<proteinExistence type="predicted"/>
<organism evidence="2 3">
    <name type="scientific">Rothia mucilaginosa (strain DY-18)</name>
    <name type="common">Stomatococcus mucilaginosus</name>
    <dbReference type="NCBI Taxonomy" id="680646"/>
    <lineage>
        <taxon>Bacteria</taxon>
        <taxon>Bacillati</taxon>
        <taxon>Actinomycetota</taxon>
        <taxon>Actinomycetes</taxon>
        <taxon>Micrococcales</taxon>
        <taxon>Micrococcaceae</taxon>
        <taxon>Rothia</taxon>
    </lineage>
</organism>
<keyword evidence="3" id="KW-1185">Reference proteome</keyword>
<reference evidence="2 3" key="2">
    <citation type="journal article" date="2010" name="J Osaka Dent Univ">
        <title>Isolation and identification of Rothia mucilaginosa from persistent apical periodontitis lesions.</title>
        <authorList>
            <person name="Yamane K."/>
            <person name="Yoshida M."/>
            <person name="Fujihira T."/>
            <person name="Baba T."/>
            <person name="Tsuji N."/>
            <person name="Hayashi H."/>
            <person name="Sugimori C."/>
            <person name="Yamanaka T."/>
            <person name="Mashimo C."/>
            <person name="Nambu T."/>
            <person name="Kawai H."/>
            <person name="Fukushima H."/>
        </authorList>
    </citation>
    <scope>NUCLEOTIDE SEQUENCE [LARGE SCALE GENOMIC DNA]</scope>
    <source>
        <strain evidence="2 3">DY-18</strain>
    </source>
</reference>
<gene>
    <name evidence="2" type="ordered locus">RMDY18_16720</name>
</gene>
<sequence>MKEGPMREQAALSNAPEGYLDFHDEYAELIAELAALGFTPSQVLRRLNFLYPRINKKHLNYALNSGIWQFGPVTAEAPSYTVLACGLWYVFAEAYDLPPEPEYTALILDCDIIHDLPPALEARHFNSEDIAHILAKIGATLKYLAAHPYSQLEEEVYAQTLEDIRLRGMEEIGTEGGSLYTLLASSMEGESAWPAPVQTANDYLGDGNWGLGMLRTGIYPAEALENEWYIDAAAVPEDFASKTLSLFLSYCARYDREPTALNYGYWSTIPTLIEQVPPLGAVRAKFGSWQATLHRGRAQIARELRLWTKNEANAAAAESNETEASAAEELELLDAELTNAELLDAELTNAELPETELAEPDTPDGGSPAGAPAEPAEPAEPARLSARELTEQGIGVVQTAHTDLAAYHRTQWEQTVEVFGERLAQLAWNRRLSTYYFFDGACLEDADPTPVVTVFRSPTGFLCELEPTVEALPAFDPEFLQEHGWRHPVPVHALWNLHALDPLEAAGAVIEAMRSGCGCERWDFYRTDDDNDPLTEEAEMASV</sequence>
<evidence type="ECO:0000256" key="1">
    <source>
        <dbReference type="SAM" id="MobiDB-lite"/>
    </source>
</evidence>
<dbReference type="Proteomes" id="UP000001883">
    <property type="component" value="Chromosome"/>
</dbReference>
<name>D2NPD6_ROTMD</name>
<reference evidence="3" key="1">
    <citation type="submission" date="2009-07" db="EMBL/GenBank/DDBJ databases">
        <title>Complete genome sequence of Rothia mucilaginosa DJ.</title>
        <authorList>
            <person name="Yamane K."/>
            <person name="Nambu T."/>
            <person name="Mashimo C."/>
            <person name="Sugimori C."/>
            <person name="Yamanaka T."/>
            <person name="Leung K."/>
            <person name="Fukushima H."/>
        </authorList>
    </citation>
    <scope>NUCLEOTIDE SEQUENCE [LARGE SCALE GENOMIC DNA]</scope>
    <source>
        <strain evidence="3">DY-18</strain>
    </source>
</reference>
<feature type="compositionally biased region" description="Low complexity" evidence="1">
    <location>
        <begin position="363"/>
        <end position="382"/>
    </location>
</feature>
<feature type="region of interest" description="Disordered" evidence="1">
    <location>
        <begin position="356"/>
        <end position="382"/>
    </location>
</feature>
<evidence type="ECO:0000313" key="3">
    <source>
        <dbReference type="Proteomes" id="UP000001883"/>
    </source>
</evidence>
<evidence type="ECO:0000313" key="2">
    <source>
        <dbReference type="EMBL" id="BAI65504.1"/>
    </source>
</evidence>
<protein>
    <submittedName>
        <fullName evidence="2">FAD/FMN-containing dehydrogenase</fullName>
    </submittedName>
</protein>